<evidence type="ECO:0000256" key="3">
    <source>
        <dbReference type="SAM" id="SignalP"/>
    </source>
</evidence>
<dbReference type="GO" id="GO:0046872">
    <property type="term" value="F:metal ion binding"/>
    <property type="evidence" value="ECO:0007669"/>
    <property type="project" value="UniProtKB-KW"/>
</dbReference>
<evidence type="ECO:0000313" key="6">
    <source>
        <dbReference type="Proteomes" id="UP000383932"/>
    </source>
</evidence>
<evidence type="ECO:0000313" key="5">
    <source>
        <dbReference type="EMBL" id="KAB5590038.1"/>
    </source>
</evidence>
<dbReference type="Gene3D" id="1.10.1280.10">
    <property type="entry name" value="Di-copper center containing domain from catechol oxidase"/>
    <property type="match status" value="1"/>
</dbReference>
<evidence type="ECO:0000256" key="1">
    <source>
        <dbReference type="ARBA" id="ARBA00022723"/>
    </source>
</evidence>
<comment type="caution">
    <text evidence="5">The sequence shown here is derived from an EMBL/GenBank/DDBJ whole genome shotgun (WGS) entry which is preliminary data.</text>
</comment>
<dbReference type="InterPro" id="IPR050316">
    <property type="entry name" value="Tyrosinase/Hemocyanin"/>
</dbReference>
<keyword evidence="3" id="KW-0732">Signal</keyword>
<dbReference type="InterPro" id="IPR008922">
    <property type="entry name" value="Di-copper_centre_dom_sf"/>
</dbReference>
<accession>A0A5N5QEZ6</accession>
<gene>
    <name evidence="5" type="ORF">CTheo_6533</name>
</gene>
<keyword evidence="1" id="KW-0479">Metal-binding</keyword>
<proteinExistence type="predicted"/>
<dbReference type="Proteomes" id="UP000383932">
    <property type="component" value="Unassembled WGS sequence"/>
</dbReference>
<dbReference type="PRINTS" id="PR00092">
    <property type="entry name" value="TYROSINASE"/>
</dbReference>
<dbReference type="OrthoDB" id="6132182at2759"/>
<feature type="signal peptide" evidence="3">
    <location>
        <begin position="1"/>
        <end position="21"/>
    </location>
</feature>
<evidence type="ECO:0000256" key="2">
    <source>
        <dbReference type="ARBA" id="ARBA00023008"/>
    </source>
</evidence>
<feature type="chain" id="PRO_5024332615" description="Tyrosinase copper-binding domain-containing protein" evidence="3">
    <location>
        <begin position="22"/>
        <end position="358"/>
    </location>
</feature>
<feature type="domain" description="Tyrosinase copper-binding" evidence="4">
    <location>
        <begin position="274"/>
        <end position="285"/>
    </location>
</feature>
<dbReference type="InterPro" id="IPR002227">
    <property type="entry name" value="Tyrosinase_Cu-bd"/>
</dbReference>
<evidence type="ECO:0000259" key="4">
    <source>
        <dbReference type="PROSITE" id="PS00498"/>
    </source>
</evidence>
<keyword evidence="2" id="KW-0186">Copper</keyword>
<dbReference type="AlphaFoldDB" id="A0A5N5QEZ6"/>
<dbReference type="PANTHER" id="PTHR11474:SF126">
    <property type="entry name" value="TYROSINASE-LIKE PROTEIN TYR-1-RELATED"/>
    <property type="match status" value="1"/>
</dbReference>
<dbReference type="EMBL" id="SSOP01000205">
    <property type="protein sequence ID" value="KAB5590038.1"/>
    <property type="molecule type" value="Genomic_DNA"/>
</dbReference>
<dbReference type="PANTHER" id="PTHR11474">
    <property type="entry name" value="TYROSINASE FAMILY MEMBER"/>
    <property type="match status" value="1"/>
</dbReference>
<reference evidence="5 6" key="1">
    <citation type="journal article" date="2019" name="Fungal Biol. Biotechnol.">
        <title>Draft genome sequence of fastidious pathogen Ceratobasidium theobromae, which causes vascular-streak dieback in Theobroma cacao.</title>
        <authorList>
            <person name="Ali S.S."/>
            <person name="Asman A."/>
            <person name="Shao J."/>
            <person name="Firmansyah A.P."/>
            <person name="Susilo A.W."/>
            <person name="Rosmana A."/>
            <person name="McMahon P."/>
            <person name="Junaid M."/>
            <person name="Guest D."/>
            <person name="Kheng T.Y."/>
            <person name="Meinhardt L.W."/>
            <person name="Bailey B.A."/>
        </authorList>
    </citation>
    <scope>NUCLEOTIDE SEQUENCE [LARGE SCALE GENOMIC DNA]</scope>
    <source>
        <strain evidence="5 6">CT2</strain>
    </source>
</reference>
<dbReference type="PROSITE" id="PS00498">
    <property type="entry name" value="TYROSINASE_2"/>
    <property type="match status" value="1"/>
</dbReference>
<keyword evidence="6" id="KW-1185">Reference proteome</keyword>
<dbReference type="SUPFAM" id="SSF48056">
    <property type="entry name" value="Di-copper centre-containing domain"/>
    <property type="match status" value="1"/>
</dbReference>
<dbReference type="GO" id="GO:0016491">
    <property type="term" value="F:oxidoreductase activity"/>
    <property type="evidence" value="ECO:0007669"/>
    <property type="project" value="InterPro"/>
</dbReference>
<name>A0A5N5QEZ6_9AGAM</name>
<organism evidence="5 6">
    <name type="scientific">Ceratobasidium theobromae</name>
    <dbReference type="NCBI Taxonomy" id="1582974"/>
    <lineage>
        <taxon>Eukaryota</taxon>
        <taxon>Fungi</taxon>
        <taxon>Dikarya</taxon>
        <taxon>Basidiomycota</taxon>
        <taxon>Agaricomycotina</taxon>
        <taxon>Agaricomycetes</taxon>
        <taxon>Cantharellales</taxon>
        <taxon>Ceratobasidiaceae</taxon>
        <taxon>Ceratobasidium</taxon>
    </lineage>
</organism>
<dbReference type="Pfam" id="PF00264">
    <property type="entry name" value="Tyrosinase"/>
    <property type="match status" value="1"/>
</dbReference>
<sequence length="358" mass="39983">MRVSSLVSIFGILAAVWRAVAQDSLPDSGVQTSRPMCSKPTYRKEWRMLSAKEQRAFIDAVKCLGELPHDPKLAPTGDTPGIAPLNTSSFHYDDFVYAHMDVNVKVHFTGLFLPWYRWLLHTFLGALKEKCHYHGELPYWNWTLDVQNVTASPVFNANKTHGLGMIGVAEANYTVSDGAFASSVRAYPTPHRVARHFDLYPFKLKTFPFDFNKPDMPATDALSPEAIEGLVDGSAGNYTDFGYKLDGERAQGPHNAAHLMMGGDLSSPLWSPNDPLFYLHHAMLDCIWAKWQNRRPENAKAYGGGLTMDLNNYDAYPVGAPPTANKSSILPTVGLTRPVAVWEVFSTKSEYLCYKCIW</sequence>
<protein>
    <recommendedName>
        <fullName evidence="4">Tyrosinase copper-binding domain-containing protein</fullName>
    </recommendedName>
</protein>